<reference evidence="2 3" key="1">
    <citation type="submission" date="2007-03" db="EMBL/GenBank/DDBJ databases">
        <title>Complete sequence of Shewanella loihica PV-4.</title>
        <authorList>
            <consortium name="US DOE Joint Genome Institute"/>
            <person name="Copeland A."/>
            <person name="Lucas S."/>
            <person name="Lapidus A."/>
            <person name="Barry K."/>
            <person name="Detter J.C."/>
            <person name="Glavina del Rio T."/>
            <person name="Hammon N."/>
            <person name="Israni S."/>
            <person name="Dalin E."/>
            <person name="Tice H."/>
            <person name="Pitluck S."/>
            <person name="Chain P."/>
            <person name="Malfatti S."/>
            <person name="Shin M."/>
            <person name="Vergez L."/>
            <person name="Schmutz J."/>
            <person name="Larimer F."/>
            <person name="Land M."/>
            <person name="Hauser L."/>
            <person name="Kyrpides N."/>
            <person name="Mikhailova N."/>
            <person name="Romine M.F."/>
            <person name="Serres G."/>
            <person name="Fredrickson J."/>
            <person name="Tiedje J."/>
            <person name="Richardson P."/>
        </authorList>
    </citation>
    <scope>NUCLEOTIDE SEQUENCE [LARGE SCALE GENOMIC DNA]</scope>
    <source>
        <strain evidence="3">ATCC BAA-1088 / PV-4</strain>
    </source>
</reference>
<proteinExistence type="predicted"/>
<keyword evidence="3" id="KW-1185">Reference proteome</keyword>
<evidence type="ECO:0000313" key="3">
    <source>
        <dbReference type="Proteomes" id="UP000001558"/>
    </source>
</evidence>
<evidence type="ECO:0000313" key="2">
    <source>
        <dbReference type="EMBL" id="ABO24721.1"/>
    </source>
</evidence>
<sequence length="153" mass="17436">MKQKVVGAFSFISVIGFGVWLYFEPGFEPAIGLVAGIGGLIHTFWPNSETNDFDDSYLREADAIEARWKAEQKLRPASVDDARWILSELLSLLHRVRTLQSTEKYYTEIDSLIYQVKEVQNSEIYLDGGESYGRFWFSGSLAFKELGVLLKKI</sequence>
<protein>
    <submittedName>
        <fullName evidence="2">Uncharacterized protein</fullName>
    </submittedName>
</protein>
<accession>A3QGX3</accession>
<dbReference type="Proteomes" id="UP000001558">
    <property type="component" value="Chromosome"/>
</dbReference>
<dbReference type="STRING" id="323850.Shew_2855"/>
<keyword evidence="1" id="KW-1133">Transmembrane helix</keyword>
<evidence type="ECO:0000256" key="1">
    <source>
        <dbReference type="SAM" id="Phobius"/>
    </source>
</evidence>
<dbReference type="AlphaFoldDB" id="A3QGX3"/>
<dbReference type="EMBL" id="CP000606">
    <property type="protein sequence ID" value="ABO24721.1"/>
    <property type="molecule type" value="Genomic_DNA"/>
</dbReference>
<dbReference type="KEGG" id="slo:Shew_2855"/>
<keyword evidence="1" id="KW-0472">Membrane</keyword>
<keyword evidence="1" id="KW-0812">Transmembrane</keyword>
<organism evidence="2 3">
    <name type="scientific">Shewanella loihica (strain ATCC BAA-1088 / PV-4)</name>
    <dbReference type="NCBI Taxonomy" id="323850"/>
    <lineage>
        <taxon>Bacteria</taxon>
        <taxon>Pseudomonadati</taxon>
        <taxon>Pseudomonadota</taxon>
        <taxon>Gammaproteobacteria</taxon>
        <taxon>Alteromonadales</taxon>
        <taxon>Shewanellaceae</taxon>
        <taxon>Shewanella</taxon>
    </lineage>
</organism>
<dbReference type="RefSeq" id="WP_011866652.1">
    <property type="nucleotide sequence ID" value="NC_009092.1"/>
</dbReference>
<dbReference type="HOGENOM" id="CLU_1712030_0_0_6"/>
<name>A3QGX3_SHELP</name>
<feature type="transmembrane region" description="Helical" evidence="1">
    <location>
        <begin position="5"/>
        <end position="23"/>
    </location>
</feature>
<gene>
    <name evidence="2" type="ordered locus">Shew_2855</name>
</gene>